<comment type="cofactor">
    <cofactor evidence="1">
        <name>FAD</name>
        <dbReference type="ChEBI" id="CHEBI:57692"/>
    </cofactor>
</comment>
<dbReference type="Pfam" id="PF01494">
    <property type="entry name" value="FAD_binding_3"/>
    <property type="match status" value="1"/>
</dbReference>
<evidence type="ECO:0000256" key="3">
    <source>
        <dbReference type="ARBA" id="ARBA00022827"/>
    </source>
</evidence>
<dbReference type="RefSeq" id="WP_253669657.1">
    <property type="nucleotide sequence ID" value="NZ_JAMTCP010000010.1"/>
</dbReference>
<gene>
    <name evidence="6" type="ORF">LX15_002446</name>
</gene>
<feature type="domain" description="FAD-binding" evidence="5">
    <location>
        <begin position="6"/>
        <end position="359"/>
    </location>
</feature>
<organism evidence="6 7">
    <name type="scientific">Streptoalloteichus tenebrarius (strain ATCC 17920 / DSM 40477 / JCM 4838 / CBS 697.72 / NBRC 16177 / NCIMB 11028 / NRRL B-12390 / A12253. 1 / ISP 5477)</name>
    <name type="common">Streptomyces tenebrarius</name>
    <dbReference type="NCBI Taxonomy" id="1933"/>
    <lineage>
        <taxon>Bacteria</taxon>
        <taxon>Bacillati</taxon>
        <taxon>Actinomycetota</taxon>
        <taxon>Actinomycetes</taxon>
        <taxon>Pseudonocardiales</taxon>
        <taxon>Pseudonocardiaceae</taxon>
        <taxon>Streptoalloteichus</taxon>
    </lineage>
</organism>
<evidence type="ECO:0000313" key="6">
    <source>
        <dbReference type="EMBL" id="MCP2258748.1"/>
    </source>
</evidence>
<dbReference type="PROSITE" id="PS51257">
    <property type="entry name" value="PROKAR_LIPOPROTEIN"/>
    <property type="match status" value="1"/>
</dbReference>
<dbReference type="Proteomes" id="UP001205311">
    <property type="component" value="Unassembled WGS sequence"/>
</dbReference>
<dbReference type="PANTHER" id="PTHR43004">
    <property type="entry name" value="TRK SYSTEM POTASSIUM UPTAKE PROTEIN"/>
    <property type="match status" value="1"/>
</dbReference>
<protein>
    <submittedName>
        <fullName evidence="6">2-polyprenyl-6-methoxyphenol hydroxylase</fullName>
    </submittedName>
</protein>
<proteinExistence type="predicted"/>
<sequence length="534" mass="57262">MHDIRVPVLVVGAGLAGASTACFLAARGVPALVVERRAGASPHPRAIGQNARTMELLRWVGLEEAVHEASPVMDGRLRIVVAQSVHGPVLHSIVEGTTPDTSHLSPASWGLAGQERMEALLLRRAGELGATVRFHTELVEFAQDEDGVTAVLRDRATGEEERVRADYLVGADGNRSQVRERLGVGTHGAGTLTYNISTLFEADLGQIADPGEQVLYYLQHPEFIAALATPAGDRGRHVFSVEYHPDRGESPEDFTEERLTELLRVAMDSPTLRPRFLSHGPWEMAARVADRFRVGRVLLAGDAAKVTPPTGGLGGNTAVQDGFDLAWKLAAVLDGVAGPGLLDSYDAERRPFAEMVVGQSLRNAAFRMAPHLLDGQLPEEIDPVDMVLGFRYRSSAVLAEPGEDDGAPVESASKPSGRPGFRAPHVALSRSGETVSTVDLFGTDWVLLTGHAGGLWHEAARHVADRLRVPLRAVGLDGQLTDPEDRLVEAYGIGDGGASLVRPDGVVAWRSAVEVPDPTATLHRVICQLLDRAE</sequence>
<dbReference type="Pfam" id="PF21274">
    <property type="entry name" value="Rng_hyd_C"/>
    <property type="match status" value="1"/>
</dbReference>
<evidence type="ECO:0000256" key="2">
    <source>
        <dbReference type="ARBA" id="ARBA00022630"/>
    </source>
</evidence>
<evidence type="ECO:0000256" key="4">
    <source>
        <dbReference type="SAM" id="MobiDB-lite"/>
    </source>
</evidence>
<dbReference type="InterPro" id="IPR050641">
    <property type="entry name" value="RIFMO-like"/>
</dbReference>
<accession>A0ABT1HTA4</accession>
<keyword evidence="7" id="KW-1185">Reference proteome</keyword>
<evidence type="ECO:0000313" key="7">
    <source>
        <dbReference type="Proteomes" id="UP001205311"/>
    </source>
</evidence>
<dbReference type="NCBIfam" id="NF046069">
    <property type="entry name" value="AkvoneHdxseRdmE"/>
    <property type="match status" value="1"/>
</dbReference>
<dbReference type="SUPFAM" id="SSF51905">
    <property type="entry name" value="FAD/NAD(P)-binding domain"/>
    <property type="match status" value="1"/>
</dbReference>
<dbReference type="Gene3D" id="3.30.9.10">
    <property type="entry name" value="D-Amino Acid Oxidase, subunit A, domain 2"/>
    <property type="match status" value="1"/>
</dbReference>
<reference evidence="6 7" key="1">
    <citation type="submission" date="2022-06" db="EMBL/GenBank/DDBJ databases">
        <title>Genomic Encyclopedia of Archaeal and Bacterial Type Strains, Phase II (KMG-II): from individual species to whole genera.</title>
        <authorList>
            <person name="Goeker M."/>
        </authorList>
    </citation>
    <scope>NUCLEOTIDE SEQUENCE [LARGE SCALE GENOMIC DNA]</scope>
    <source>
        <strain evidence="6 7">DSM 40477</strain>
    </source>
</reference>
<evidence type="ECO:0000256" key="1">
    <source>
        <dbReference type="ARBA" id="ARBA00001974"/>
    </source>
</evidence>
<dbReference type="PANTHER" id="PTHR43004:SF19">
    <property type="entry name" value="BINDING MONOOXYGENASE, PUTATIVE (JCVI)-RELATED"/>
    <property type="match status" value="1"/>
</dbReference>
<name>A0ABT1HTA4_STRSD</name>
<dbReference type="InterPro" id="IPR036188">
    <property type="entry name" value="FAD/NAD-bd_sf"/>
</dbReference>
<keyword evidence="2" id="KW-0285">Flavoprotein</keyword>
<keyword evidence="3" id="KW-0274">FAD</keyword>
<dbReference type="PRINTS" id="PR00420">
    <property type="entry name" value="RNGMNOXGNASE"/>
</dbReference>
<comment type="caution">
    <text evidence="6">The sequence shown here is derived from an EMBL/GenBank/DDBJ whole genome shotgun (WGS) entry which is preliminary data.</text>
</comment>
<dbReference type="EMBL" id="JAMTCP010000010">
    <property type="protein sequence ID" value="MCP2258748.1"/>
    <property type="molecule type" value="Genomic_DNA"/>
</dbReference>
<feature type="region of interest" description="Disordered" evidence="4">
    <location>
        <begin position="401"/>
        <end position="421"/>
    </location>
</feature>
<dbReference type="InterPro" id="IPR002938">
    <property type="entry name" value="FAD-bd"/>
</dbReference>
<evidence type="ECO:0000259" key="5">
    <source>
        <dbReference type="Pfam" id="PF01494"/>
    </source>
</evidence>
<dbReference type="Gene3D" id="3.50.50.60">
    <property type="entry name" value="FAD/NAD(P)-binding domain"/>
    <property type="match status" value="1"/>
</dbReference>
<dbReference type="Gene3D" id="3.40.30.120">
    <property type="match status" value="1"/>
</dbReference>